<evidence type="ECO:0000313" key="1">
    <source>
        <dbReference type="EMBL" id="KIS36612.1"/>
    </source>
</evidence>
<name>A0A158T0G8_HAEIF</name>
<organism evidence="1 2">
    <name type="scientific">Haemophilus influenzae</name>
    <dbReference type="NCBI Taxonomy" id="727"/>
    <lineage>
        <taxon>Bacteria</taxon>
        <taxon>Pseudomonadati</taxon>
        <taxon>Pseudomonadota</taxon>
        <taxon>Gammaproteobacteria</taxon>
        <taxon>Pasteurellales</taxon>
        <taxon>Pasteurellaceae</taxon>
        <taxon>Haemophilus</taxon>
    </lineage>
</organism>
<comment type="caution">
    <text evidence="1">The sequence shown here is derived from an EMBL/GenBank/DDBJ whole genome shotgun (WGS) entry which is preliminary data.</text>
</comment>
<dbReference type="EMBL" id="JMQP01000001">
    <property type="protein sequence ID" value="KIS36612.1"/>
    <property type="molecule type" value="Genomic_DNA"/>
</dbReference>
<gene>
    <name evidence="1" type="ORF">NTHI1209_00026</name>
</gene>
<dbReference type="PATRIC" id="fig|727.582.peg.16"/>
<reference evidence="1 2" key="1">
    <citation type="submission" date="2014-05" db="EMBL/GenBank/DDBJ databases">
        <title>Methylome analysis of the phasevarions of Haemophilus influenzae.</title>
        <authorList>
            <person name="Atack J.M."/>
            <person name="Fox K.L."/>
            <person name="Power P.M."/>
            <person name="Clark T."/>
            <person name="Jurcisek J."/>
            <person name="Korlach J."/>
            <person name="Bakaletz L.O."/>
            <person name="Jennings M.P."/>
        </authorList>
    </citation>
    <scope>NUCLEOTIDE SEQUENCE [LARGE SCALE GENOMIC DNA]</scope>
    <source>
        <strain evidence="1 2">1209</strain>
    </source>
</reference>
<sequence>MLVTDSIINPPYNIETKPPKRWLLSFLIPEKQRFQLNQ</sequence>
<accession>A0A158T0G8</accession>
<dbReference type="Proteomes" id="UP000050700">
    <property type="component" value="Unassembled WGS sequence"/>
</dbReference>
<evidence type="ECO:0000313" key="2">
    <source>
        <dbReference type="Proteomes" id="UP000050700"/>
    </source>
</evidence>
<proteinExistence type="predicted"/>
<protein>
    <submittedName>
        <fullName evidence="1">Uncharacterized protein</fullName>
    </submittedName>
</protein>
<dbReference type="AlphaFoldDB" id="A0A158T0G8"/>